<dbReference type="Gene3D" id="3.40.109.10">
    <property type="entry name" value="NADH Oxidase"/>
    <property type="match status" value="1"/>
</dbReference>
<dbReference type="EMBL" id="SKBN01000185">
    <property type="protein sequence ID" value="TGJ81103.1"/>
    <property type="molecule type" value="Genomic_DNA"/>
</dbReference>
<sequence length="89" mass="9731">MNRELLGQEAFSVGMYVQTFLLALTEEGVGSCVEISVAGYPDVVKKEVGIDDDLQVLCGIAIGFEDGEANVNHIRSVRDDVERNTAWVQ</sequence>
<dbReference type="InterPro" id="IPR029479">
    <property type="entry name" value="Nitroreductase"/>
</dbReference>
<dbReference type="SUPFAM" id="SSF55469">
    <property type="entry name" value="FMN-dependent nitroreductase-like"/>
    <property type="match status" value="1"/>
</dbReference>
<name>A0A4Z0YRJ3_9PEZI</name>
<dbReference type="GO" id="GO:0016491">
    <property type="term" value="F:oxidoreductase activity"/>
    <property type="evidence" value="ECO:0007669"/>
    <property type="project" value="InterPro"/>
</dbReference>
<dbReference type="InterPro" id="IPR000415">
    <property type="entry name" value="Nitroreductase-like"/>
</dbReference>
<organism evidence="2 3">
    <name type="scientific">Xylaria hypoxylon</name>
    <dbReference type="NCBI Taxonomy" id="37992"/>
    <lineage>
        <taxon>Eukaryota</taxon>
        <taxon>Fungi</taxon>
        <taxon>Dikarya</taxon>
        <taxon>Ascomycota</taxon>
        <taxon>Pezizomycotina</taxon>
        <taxon>Sordariomycetes</taxon>
        <taxon>Xylariomycetidae</taxon>
        <taxon>Xylariales</taxon>
        <taxon>Xylariaceae</taxon>
        <taxon>Xylaria</taxon>
    </lineage>
</organism>
<dbReference type="STRING" id="37992.A0A4Z0YRJ3"/>
<gene>
    <name evidence="2" type="ORF">E0Z10_g7672</name>
</gene>
<evidence type="ECO:0000313" key="3">
    <source>
        <dbReference type="Proteomes" id="UP000297716"/>
    </source>
</evidence>
<accession>A0A4Z0YRJ3</accession>
<evidence type="ECO:0000259" key="1">
    <source>
        <dbReference type="Pfam" id="PF00881"/>
    </source>
</evidence>
<dbReference type="OrthoDB" id="41362at2759"/>
<reference evidence="2 3" key="1">
    <citation type="submission" date="2019-03" db="EMBL/GenBank/DDBJ databases">
        <title>Draft genome sequence of Xylaria hypoxylon DSM 108379, a ubiquitous saprotrophic-parasitic fungi on hardwood.</title>
        <authorList>
            <person name="Buettner E."/>
            <person name="Leonhardt S."/>
            <person name="Gebauer A.M."/>
            <person name="Liers C."/>
            <person name="Hofrichter M."/>
            <person name="Kellner H."/>
        </authorList>
    </citation>
    <scope>NUCLEOTIDE SEQUENCE [LARGE SCALE GENOMIC DNA]</scope>
    <source>
        <strain evidence="2 3">DSM 108379</strain>
    </source>
</reference>
<dbReference type="AlphaFoldDB" id="A0A4Z0YRJ3"/>
<proteinExistence type="predicted"/>
<keyword evidence="3" id="KW-1185">Reference proteome</keyword>
<feature type="domain" description="Nitroreductase" evidence="1">
    <location>
        <begin position="10"/>
        <end position="63"/>
    </location>
</feature>
<evidence type="ECO:0000313" key="2">
    <source>
        <dbReference type="EMBL" id="TGJ81103.1"/>
    </source>
</evidence>
<dbReference type="Proteomes" id="UP000297716">
    <property type="component" value="Unassembled WGS sequence"/>
</dbReference>
<protein>
    <recommendedName>
        <fullName evidence="1">Nitroreductase domain-containing protein</fullName>
    </recommendedName>
</protein>
<comment type="caution">
    <text evidence="2">The sequence shown here is derived from an EMBL/GenBank/DDBJ whole genome shotgun (WGS) entry which is preliminary data.</text>
</comment>
<dbReference type="Pfam" id="PF00881">
    <property type="entry name" value="Nitroreductase"/>
    <property type="match status" value="1"/>
</dbReference>